<reference evidence="2" key="3">
    <citation type="submission" date="2021-05" db="UniProtKB">
        <authorList>
            <consortium name="EnsemblPlants"/>
        </authorList>
    </citation>
    <scope>IDENTIFICATION</scope>
    <source>
        <strain evidence="2">cv. B73</strain>
    </source>
</reference>
<feature type="compositionally biased region" description="Basic and acidic residues" evidence="1">
    <location>
        <begin position="151"/>
        <end position="174"/>
    </location>
</feature>
<feature type="region of interest" description="Disordered" evidence="1">
    <location>
        <begin position="1"/>
        <end position="114"/>
    </location>
</feature>
<dbReference type="EnsemblPlants" id="Zm00001eb157770_T001">
    <property type="protein sequence ID" value="Zm00001eb157770_P001"/>
    <property type="gene ID" value="Zm00001eb157770"/>
</dbReference>
<dbReference type="Proteomes" id="UP000007305">
    <property type="component" value="Chromosome 3"/>
</dbReference>
<dbReference type="AlphaFoldDB" id="A0A804NFT0"/>
<accession>A0A804NFT0</accession>
<protein>
    <submittedName>
        <fullName evidence="2">Uncharacterized protein</fullName>
    </submittedName>
</protein>
<feature type="region of interest" description="Disordered" evidence="1">
    <location>
        <begin position="126"/>
        <end position="256"/>
    </location>
</feature>
<feature type="compositionally biased region" description="Basic and acidic residues" evidence="1">
    <location>
        <begin position="204"/>
        <end position="242"/>
    </location>
</feature>
<reference evidence="2" key="2">
    <citation type="submission" date="2019-07" db="EMBL/GenBank/DDBJ databases">
        <authorList>
            <person name="Seetharam A."/>
            <person name="Woodhouse M."/>
            <person name="Cannon E."/>
        </authorList>
    </citation>
    <scope>NUCLEOTIDE SEQUENCE [LARGE SCALE GENOMIC DNA]</scope>
    <source>
        <strain evidence="2">cv. B73</strain>
    </source>
</reference>
<evidence type="ECO:0000256" key="1">
    <source>
        <dbReference type="SAM" id="MobiDB-lite"/>
    </source>
</evidence>
<reference evidence="3" key="1">
    <citation type="submission" date="2015-12" db="EMBL/GenBank/DDBJ databases">
        <title>Update maize B73 reference genome by single molecule sequencing technologies.</title>
        <authorList>
            <consortium name="Maize Genome Sequencing Project"/>
            <person name="Ware D."/>
        </authorList>
    </citation>
    <scope>NUCLEOTIDE SEQUENCE [LARGE SCALE GENOMIC DNA]</scope>
    <source>
        <strain evidence="3">cv. B73</strain>
    </source>
</reference>
<sequence length="256" mass="28240">MEESATLLHTRHDDERRQPTWRPEATEEGVRRFDDTSEVNDEPTKQNSTTPTGTWTRERRLTKSELGERTAGELARTAMETREERVGVGGRAGHEEDAASGPVTDGRTGQASWERRAVGLGELQAGANWARSGMGKKLRPWGKQVAGGELEAERRPGAERSWEDAQGRREERLGAGKKHRRAGTRAGELQGAHRNLDQGAATAMEEREGSAQRVERGGATGREQEEARRAEGEIEGGREARLGRSQFSAAGFFLQE</sequence>
<dbReference type="Gramene" id="Zm00001eb157770_T001">
    <property type="protein sequence ID" value="Zm00001eb157770_P001"/>
    <property type="gene ID" value="Zm00001eb157770"/>
</dbReference>
<feature type="compositionally biased region" description="Basic and acidic residues" evidence="1">
    <location>
        <begin position="56"/>
        <end position="71"/>
    </location>
</feature>
<keyword evidence="3" id="KW-1185">Reference proteome</keyword>
<organism evidence="2 3">
    <name type="scientific">Zea mays</name>
    <name type="common">Maize</name>
    <dbReference type="NCBI Taxonomy" id="4577"/>
    <lineage>
        <taxon>Eukaryota</taxon>
        <taxon>Viridiplantae</taxon>
        <taxon>Streptophyta</taxon>
        <taxon>Embryophyta</taxon>
        <taxon>Tracheophyta</taxon>
        <taxon>Spermatophyta</taxon>
        <taxon>Magnoliopsida</taxon>
        <taxon>Liliopsida</taxon>
        <taxon>Poales</taxon>
        <taxon>Poaceae</taxon>
        <taxon>PACMAD clade</taxon>
        <taxon>Panicoideae</taxon>
        <taxon>Andropogonodae</taxon>
        <taxon>Andropogoneae</taxon>
        <taxon>Tripsacinae</taxon>
        <taxon>Zea</taxon>
    </lineage>
</organism>
<feature type="compositionally biased region" description="Basic and acidic residues" evidence="1">
    <location>
        <begin position="79"/>
        <end position="97"/>
    </location>
</feature>
<feature type="compositionally biased region" description="Basic and acidic residues" evidence="1">
    <location>
        <begin position="10"/>
        <end position="35"/>
    </location>
</feature>
<dbReference type="InParanoid" id="A0A804NFT0"/>
<name>A0A804NFT0_MAIZE</name>
<proteinExistence type="predicted"/>
<evidence type="ECO:0000313" key="2">
    <source>
        <dbReference type="EnsemblPlants" id="Zm00001eb157770_P001"/>
    </source>
</evidence>
<evidence type="ECO:0000313" key="3">
    <source>
        <dbReference type="Proteomes" id="UP000007305"/>
    </source>
</evidence>
<feature type="compositionally biased region" description="Polar residues" evidence="1">
    <location>
        <begin position="45"/>
        <end position="55"/>
    </location>
</feature>